<sequence>MLPIPNQFRCCDCERDFNTKESLSQHLEDSPAHPHKKFQRKTGCNMCRRTFHCKAALEQHKSSIRHQPLCHIKCLASSKCKKTFDCPSAQLHHLESGTCPSRIGKTQLNAAIIKNDVRGIITNQGSSMRLSEDDVSETSTTSSPLLTPTSTEFFESYPSPMRSSKSDIMDISDLTGVISPRLGVVSGFTRCPLCPPRRTRTYGHQALQQHLSSSVHSKTILTVVRSIPNEISFCCPLALMKESSTRKPPKNFSTVSGLAQHIECGACYGGKETLRRAVEYLQSEMKTLNLGGLKLLN</sequence>
<protein>
    <recommendedName>
        <fullName evidence="2">C2H2-type domain-containing protein</fullName>
    </recommendedName>
</protein>
<gene>
    <name evidence="3" type="ORF">FMAN_14109</name>
</gene>
<evidence type="ECO:0000259" key="2">
    <source>
        <dbReference type="PROSITE" id="PS50157"/>
    </source>
</evidence>
<feature type="domain" description="C2H2-type" evidence="2">
    <location>
        <begin position="8"/>
        <end position="38"/>
    </location>
</feature>
<reference evidence="4" key="1">
    <citation type="journal article" date="2016" name="Genome Biol. Evol.">
        <title>Comparative 'omics' of the Fusarium fujikuroi species complex highlights differences in genetic potential and metabolite synthesis.</title>
        <authorList>
            <person name="Niehaus E.-M."/>
            <person name="Muensterkoetter M."/>
            <person name="Proctor R.H."/>
            <person name="Brown D.W."/>
            <person name="Sharon A."/>
            <person name="Idan Y."/>
            <person name="Oren-Young L."/>
            <person name="Sieber C.M."/>
            <person name="Novak O."/>
            <person name="Pencik A."/>
            <person name="Tarkowska D."/>
            <person name="Hromadova K."/>
            <person name="Freeman S."/>
            <person name="Maymon M."/>
            <person name="Elazar M."/>
            <person name="Youssef S.A."/>
            <person name="El-Shabrawy E.S.M."/>
            <person name="Shalaby A.B.A."/>
            <person name="Houterman P."/>
            <person name="Brock N.L."/>
            <person name="Burkhardt I."/>
            <person name="Tsavkelova E.A."/>
            <person name="Dickschat J.S."/>
            <person name="Galuszka P."/>
            <person name="Gueldener U."/>
            <person name="Tudzynski B."/>
        </authorList>
    </citation>
    <scope>NUCLEOTIDE SEQUENCE [LARGE SCALE GENOMIC DNA]</scope>
    <source>
        <strain evidence="4">MRC7560</strain>
    </source>
</reference>
<keyword evidence="1" id="KW-0862">Zinc</keyword>
<evidence type="ECO:0000313" key="3">
    <source>
        <dbReference type="EMBL" id="CVL08875.1"/>
    </source>
</evidence>
<dbReference type="SMART" id="SM00355">
    <property type="entry name" value="ZnF_C2H2"/>
    <property type="match status" value="3"/>
</dbReference>
<organism evidence="3 4">
    <name type="scientific">Fusarium mangiferae</name>
    <name type="common">Mango malformation disease fungus</name>
    <dbReference type="NCBI Taxonomy" id="192010"/>
    <lineage>
        <taxon>Eukaryota</taxon>
        <taxon>Fungi</taxon>
        <taxon>Dikarya</taxon>
        <taxon>Ascomycota</taxon>
        <taxon>Pezizomycotina</taxon>
        <taxon>Sordariomycetes</taxon>
        <taxon>Hypocreomycetidae</taxon>
        <taxon>Hypocreales</taxon>
        <taxon>Nectriaceae</taxon>
        <taxon>Fusarium</taxon>
        <taxon>Fusarium fujikuroi species complex</taxon>
    </lineage>
</organism>
<proteinExistence type="predicted"/>
<dbReference type="PROSITE" id="PS00028">
    <property type="entry name" value="ZINC_FINGER_C2H2_1"/>
    <property type="match status" value="1"/>
</dbReference>
<dbReference type="InterPro" id="IPR013087">
    <property type="entry name" value="Znf_C2H2_type"/>
</dbReference>
<evidence type="ECO:0000256" key="1">
    <source>
        <dbReference type="PROSITE-ProRule" id="PRU00042"/>
    </source>
</evidence>
<keyword evidence="4" id="KW-1185">Reference proteome</keyword>
<dbReference type="GO" id="GO:0008270">
    <property type="term" value="F:zinc ion binding"/>
    <property type="evidence" value="ECO:0007669"/>
    <property type="project" value="UniProtKB-KW"/>
</dbReference>
<keyword evidence="1" id="KW-0863">Zinc-finger</keyword>
<dbReference type="VEuPathDB" id="FungiDB:FMAN_14109"/>
<keyword evidence="1" id="KW-0479">Metal-binding</keyword>
<comment type="caution">
    <text evidence="3">The sequence shown here is derived from an EMBL/GenBank/DDBJ whole genome shotgun (WGS) entry which is preliminary data.</text>
</comment>
<accession>A0A1L7ULB6</accession>
<evidence type="ECO:0000313" key="4">
    <source>
        <dbReference type="Proteomes" id="UP000184255"/>
    </source>
</evidence>
<dbReference type="EMBL" id="FCQH01000027">
    <property type="protein sequence ID" value="CVL08875.1"/>
    <property type="molecule type" value="Genomic_DNA"/>
</dbReference>
<dbReference type="GeneID" id="65093358"/>
<dbReference type="AlphaFoldDB" id="A0A1L7ULB6"/>
<dbReference type="Proteomes" id="UP000184255">
    <property type="component" value="Unassembled WGS sequence"/>
</dbReference>
<dbReference type="PROSITE" id="PS50157">
    <property type="entry name" value="ZINC_FINGER_C2H2_2"/>
    <property type="match status" value="1"/>
</dbReference>
<name>A0A1L7ULB6_FUSMA</name>
<dbReference type="RefSeq" id="XP_041691347.1">
    <property type="nucleotide sequence ID" value="XM_041826025.1"/>
</dbReference>